<sequence length="269" mass="30888">MQCKISIRHIKRYLAQRGGHMWFSRPSTYRFLVVGIASLRDEMYSINTLSSISGIFATLHTLPRLKPVDFAFHIAFGPEVAAFLNAHAEIIEELKLAAYRPAKAAPFSIAELRLPLLRNLFLEWDRFGPWNNDVPHRQLWAPGGDLRMPERLEITSICIDVDHLALFCNLFKHSSGDRLRYLELPCRTTSANTFDSLSEAFPNLRTPVLPTLYLSNPSVSDPKWKIEAFAAEMGYRAYHAWTLCMISKSHLHFLMHFSPCYDLRTESCE</sequence>
<reference evidence="1" key="1">
    <citation type="submission" date="2020-11" db="EMBL/GenBank/DDBJ databases">
        <authorList>
            <consortium name="DOE Joint Genome Institute"/>
            <person name="Ahrendt S."/>
            <person name="Riley R."/>
            <person name="Andreopoulos W."/>
            <person name="Labutti K."/>
            <person name="Pangilinan J."/>
            <person name="Ruiz-Duenas F.J."/>
            <person name="Barrasa J.M."/>
            <person name="Sanchez-Garcia M."/>
            <person name="Camarero S."/>
            <person name="Miyauchi S."/>
            <person name="Serrano A."/>
            <person name="Linde D."/>
            <person name="Babiker R."/>
            <person name="Drula E."/>
            <person name="Ayuso-Fernandez I."/>
            <person name="Pacheco R."/>
            <person name="Padilla G."/>
            <person name="Ferreira P."/>
            <person name="Barriuso J."/>
            <person name="Kellner H."/>
            <person name="Castanera R."/>
            <person name="Alfaro M."/>
            <person name="Ramirez L."/>
            <person name="Pisabarro A.G."/>
            <person name="Kuo A."/>
            <person name="Tritt A."/>
            <person name="Lipzen A."/>
            <person name="He G."/>
            <person name="Yan M."/>
            <person name="Ng V."/>
            <person name="Cullen D."/>
            <person name="Martin F."/>
            <person name="Rosso M.-N."/>
            <person name="Henrissat B."/>
            <person name="Hibbett D."/>
            <person name="Martinez A.T."/>
            <person name="Grigoriev I.V."/>
        </authorList>
    </citation>
    <scope>NUCLEOTIDE SEQUENCE</scope>
    <source>
        <strain evidence="1">ATCC 90797</strain>
    </source>
</reference>
<comment type="caution">
    <text evidence="1">The sequence shown here is derived from an EMBL/GenBank/DDBJ whole genome shotgun (WGS) entry which is preliminary data.</text>
</comment>
<dbReference type="AlphaFoldDB" id="A0A9P6DGP7"/>
<evidence type="ECO:0000313" key="1">
    <source>
        <dbReference type="EMBL" id="KAF9496974.1"/>
    </source>
</evidence>
<gene>
    <name evidence="1" type="ORF">BDN71DRAFT_653770</name>
</gene>
<accession>A0A9P6DGP7</accession>
<dbReference type="OrthoDB" id="3039255at2759"/>
<evidence type="ECO:0000313" key="2">
    <source>
        <dbReference type="Proteomes" id="UP000807025"/>
    </source>
</evidence>
<dbReference type="Proteomes" id="UP000807025">
    <property type="component" value="Unassembled WGS sequence"/>
</dbReference>
<organism evidence="1 2">
    <name type="scientific">Pleurotus eryngii</name>
    <name type="common">Boletus of the steppes</name>
    <dbReference type="NCBI Taxonomy" id="5323"/>
    <lineage>
        <taxon>Eukaryota</taxon>
        <taxon>Fungi</taxon>
        <taxon>Dikarya</taxon>
        <taxon>Basidiomycota</taxon>
        <taxon>Agaricomycotina</taxon>
        <taxon>Agaricomycetes</taxon>
        <taxon>Agaricomycetidae</taxon>
        <taxon>Agaricales</taxon>
        <taxon>Pleurotineae</taxon>
        <taxon>Pleurotaceae</taxon>
        <taxon>Pleurotus</taxon>
    </lineage>
</organism>
<protein>
    <submittedName>
        <fullName evidence="1">Uncharacterized protein</fullName>
    </submittedName>
</protein>
<name>A0A9P6DGP7_PLEER</name>
<keyword evidence="2" id="KW-1185">Reference proteome</keyword>
<proteinExistence type="predicted"/>
<dbReference type="EMBL" id="MU154547">
    <property type="protein sequence ID" value="KAF9496974.1"/>
    <property type="molecule type" value="Genomic_DNA"/>
</dbReference>